<gene>
    <name evidence="7" type="ORF">HZI73_04815</name>
</gene>
<dbReference type="SUPFAM" id="SSF88659">
    <property type="entry name" value="Sigma3 and sigma4 domains of RNA polymerase sigma factors"/>
    <property type="match status" value="1"/>
</dbReference>
<keyword evidence="2" id="KW-0805">Transcription regulation</keyword>
<keyword evidence="8" id="KW-1185">Reference proteome</keyword>
<evidence type="ECO:0000259" key="6">
    <source>
        <dbReference type="Pfam" id="PF08281"/>
    </source>
</evidence>
<dbReference type="InterPro" id="IPR013249">
    <property type="entry name" value="RNA_pol_sigma70_r4_t2"/>
</dbReference>
<dbReference type="CDD" id="cd06171">
    <property type="entry name" value="Sigma70_r4"/>
    <property type="match status" value="1"/>
</dbReference>
<dbReference type="EMBL" id="CP058649">
    <property type="protein sequence ID" value="QUI21655.1"/>
    <property type="molecule type" value="Genomic_DNA"/>
</dbReference>
<dbReference type="Gene3D" id="1.10.10.10">
    <property type="entry name" value="Winged helix-like DNA-binding domain superfamily/Winged helix DNA-binding domain"/>
    <property type="match status" value="1"/>
</dbReference>
<evidence type="ECO:0000313" key="7">
    <source>
        <dbReference type="EMBL" id="QUI21655.1"/>
    </source>
</evidence>
<dbReference type="InterPro" id="IPR014284">
    <property type="entry name" value="RNA_pol_sigma-70_dom"/>
</dbReference>
<evidence type="ECO:0000256" key="4">
    <source>
        <dbReference type="ARBA" id="ARBA00023163"/>
    </source>
</evidence>
<evidence type="ECO:0000256" key="2">
    <source>
        <dbReference type="ARBA" id="ARBA00023015"/>
    </source>
</evidence>
<evidence type="ECO:0000313" key="8">
    <source>
        <dbReference type="Proteomes" id="UP000683246"/>
    </source>
</evidence>
<dbReference type="InterPro" id="IPR039425">
    <property type="entry name" value="RNA_pol_sigma-70-like"/>
</dbReference>
<dbReference type="GO" id="GO:0006352">
    <property type="term" value="P:DNA-templated transcription initiation"/>
    <property type="evidence" value="ECO:0007669"/>
    <property type="project" value="InterPro"/>
</dbReference>
<comment type="similarity">
    <text evidence="1">Belongs to the sigma-70 factor family. ECF subfamily.</text>
</comment>
<evidence type="ECO:0000256" key="1">
    <source>
        <dbReference type="ARBA" id="ARBA00010641"/>
    </source>
</evidence>
<sequence>MIDQLEEKYILMMKENKEEFYKLAYSHVKNEHDALDIISEATYKGLQALHTLREAEYMKTWFYRILINESIKVLRKKKKIIYDNQYIETVREKDVNHEEIMDLHLAVDKLPEKYRSIIILKYLKQMQIEQIADILQLNQNTVKTRLRRGIKQLKLLMGGYKCG</sequence>
<dbReference type="Gene3D" id="1.10.1740.10">
    <property type="match status" value="1"/>
</dbReference>
<dbReference type="GO" id="GO:0003677">
    <property type="term" value="F:DNA binding"/>
    <property type="evidence" value="ECO:0007669"/>
    <property type="project" value="InterPro"/>
</dbReference>
<reference evidence="7" key="1">
    <citation type="submission" date="2020-07" db="EMBL/GenBank/DDBJ databases">
        <title>Vallitalea pronyensis genome.</title>
        <authorList>
            <person name="Postec A."/>
        </authorList>
    </citation>
    <scope>NUCLEOTIDE SEQUENCE</scope>
    <source>
        <strain evidence="7">FatNI3</strain>
    </source>
</reference>
<dbReference type="Pfam" id="PF08281">
    <property type="entry name" value="Sigma70_r4_2"/>
    <property type="match status" value="1"/>
</dbReference>
<dbReference type="InterPro" id="IPR013324">
    <property type="entry name" value="RNA_pol_sigma_r3/r4-like"/>
</dbReference>
<dbReference type="Proteomes" id="UP000683246">
    <property type="component" value="Chromosome"/>
</dbReference>
<feature type="domain" description="RNA polymerase sigma-70 region 2" evidence="5">
    <location>
        <begin position="13"/>
        <end position="79"/>
    </location>
</feature>
<keyword evidence="3" id="KW-0731">Sigma factor</keyword>
<dbReference type="KEGG" id="vpy:HZI73_04815"/>
<dbReference type="GO" id="GO:0016987">
    <property type="term" value="F:sigma factor activity"/>
    <property type="evidence" value="ECO:0007669"/>
    <property type="project" value="UniProtKB-KW"/>
</dbReference>
<dbReference type="InterPro" id="IPR007627">
    <property type="entry name" value="RNA_pol_sigma70_r2"/>
</dbReference>
<keyword evidence="4" id="KW-0804">Transcription</keyword>
<protein>
    <submittedName>
        <fullName evidence="7">Sigma-70 family RNA polymerase sigma factor</fullName>
    </submittedName>
</protein>
<dbReference type="InterPro" id="IPR036388">
    <property type="entry name" value="WH-like_DNA-bd_sf"/>
</dbReference>
<feature type="domain" description="RNA polymerase sigma factor 70 region 4 type 2" evidence="6">
    <location>
        <begin position="101"/>
        <end position="153"/>
    </location>
</feature>
<dbReference type="SUPFAM" id="SSF88946">
    <property type="entry name" value="Sigma2 domain of RNA polymerase sigma factors"/>
    <property type="match status" value="1"/>
</dbReference>
<dbReference type="InterPro" id="IPR013325">
    <property type="entry name" value="RNA_pol_sigma_r2"/>
</dbReference>
<proteinExistence type="inferred from homology"/>
<dbReference type="NCBIfam" id="TIGR02937">
    <property type="entry name" value="sigma70-ECF"/>
    <property type="match status" value="1"/>
</dbReference>
<evidence type="ECO:0000256" key="3">
    <source>
        <dbReference type="ARBA" id="ARBA00023082"/>
    </source>
</evidence>
<dbReference type="Pfam" id="PF04542">
    <property type="entry name" value="Sigma70_r2"/>
    <property type="match status" value="1"/>
</dbReference>
<organism evidence="7 8">
    <name type="scientific">Vallitalea pronyensis</name>
    <dbReference type="NCBI Taxonomy" id="1348613"/>
    <lineage>
        <taxon>Bacteria</taxon>
        <taxon>Bacillati</taxon>
        <taxon>Bacillota</taxon>
        <taxon>Clostridia</taxon>
        <taxon>Lachnospirales</taxon>
        <taxon>Vallitaleaceae</taxon>
        <taxon>Vallitalea</taxon>
    </lineage>
</organism>
<name>A0A8J8SFH1_9FIRM</name>
<accession>A0A8J8SFH1</accession>
<evidence type="ECO:0000259" key="5">
    <source>
        <dbReference type="Pfam" id="PF04542"/>
    </source>
</evidence>
<dbReference type="PANTHER" id="PTHR43133">
    <property type="entry name" value="RNA POLYMERASE ECF-TYPE SIGMA FACTO"/>
    <property type="match status" value="1"/>
</dbReference>
<dbReference type="RefSeq" id="WP_212697125.1">
    <property type="nucleotide sequence ID" value="NZ_CP058649.1"/>
</dbReference>
<dbReference type="AlphaFoldDB" id="A0A8J8SFH1"/>
<dbReference type="PANTHER" id="PTHR43133:SF51">
    <property type="entry name" value="RNA POLYMERASE SIGMA FACTOR"/>
    <property type="match status" value="1"/>
</dbReference>